<dbReference type="AlphaFoldDB" id="A0A5J5GQ34"/>
<dbReference type="Pfam" id="PF05930">
    <property type="entry name" value="Phage_AlpA"/>
    <property type="match status" value="1"/>
</dbReference>
<keyword evidence="2" id="KW-1185">Reference proteome</keyword>
<comment type="caution">
    <text evidence="1">The sequence shown here is derived from an EMBL/GenBank/DDBJ whole genome shotgun (WGS) entry which is preliminary data.</text>
</comment>
<dbReference type="InterPro" id="IPR009061">
    <property type="entry name" value="DNA-bd_dom_put_sf"/>
</dbReference>
<dbReference type="InterPro" id="IPR052931">
    <property type="entry name" value="Prophage_regulatory_activator"/>
</dbReference>
<name>A0A5J5GQ34_9RHOB</name>
<dbReference type="SUPFAM" id="SSF46955">
    <property type="entry name" value="Putative DNA-binding domain"/>
    <property type="match status" value="1"/>
</dbReference>
<sequence length="65" mass="7647">MNDRILRLPEVERLTGLSRATIYRMVSRDDFPRQTRIGMRAVGWRESQLNEWLDTQPSASCDDHV</sequence>
<dbReference type="EMBL" id="VYQE01000001">
    <property type="protein sequence ID" value="KAA9010175.1"/>
    <property type="molecule type" value="Genomic_DNA"/>
</dbReference>
<evidence type="ECO:0000313" key="1">
    <source>
        <dbReference type="EMBL" id="KAA9010175.1"/>
    </source>
</evidence>
<dbReference type="PANTHER" id="PTHR36154:SF1">
    <property type="entry name" value="DNA-BINDING TRANSCRIPTIONAL ACTIVATOR ALPA"/>
    <property type="match status" value="1"/>
</dbReference>
<dbReference type="RefSeq" id="WP_150443661.1">
    <property type="nucleotide sequence ID" value="NZ_VYQE01000001.1"/>
</dbReference>
<dbReference type="PANTHER" id="PTHR36154">
    <property type="entry name" value="DNA-BINDING TRANSCRIPTIONAL ACTIVATOR ALPA"/>
    <property type="match status" value="1"/>
</dbReference>
<gene>
    <name evidence="1" type="ORF">F3S47_02685</name>
</gene>
<proteinExistence type="predicted"/>
<dbReference type="InterPro" id="IPR010260">
    <property type="entry name" value="AlpA"/>
</dbReference>
<dbReference type="Gene3D" id="1.10.238.160">
    <property type="match status" value="1"/>
</dbReference>
<protein>
    <submittedName>
        <fullName evidence="1">AlpA family transcriptional regulator</fullName>
    </submittedName>
</protein>
<accession>A0A5J5GQ34</accession>
<dbReference type="Proteomes" id="UP000326554">
    <property type="component" value="Unassembled WGS sequence"/>
</dbReference>
<evidence type="ECO:0000313" key="2">
    <source>
        <dbReference type="Proteomes" id="UP000326554"/>
    </source>
</evidence>
<reference evidence="1 2" key="1">
    <citation type="submission" date="2019-09" db="EMBL/GenBank/DDBJ databases">
        <authorList>
            <person name="Park J.-S."/>
            <person name="Choi H.-J."/>
        </authorList>
    </citation>
    <scope>NUCLEOTIDE SEQUENCE [LARGE SCALE GENOMIC DNA]</scope>
    <source>
        <strain evidence="1 2">176SS1-4</strain>
    </source>
</reference>
<organism evidence="1 2">
    <name type="scientific">Histidinibacterium aquaticum</name>
    <dbReference type="NCBI Taxonomy" id="2613962"/>
    <lineage>
        <taxon>Bacteria</taxon>
        <taxon>Pseudomonadati</taxon>
        <taxon>Pseudomonadota</taxon>
        <taxon>Alphaproteobacteria</taxon>
        <taxon>Rhodobacterales</taxon>
        <taxon>Paracoccaceae</taxon>
        <taxon>Histidinibacterium</taxon>
    </lineage>
</organism>